<dbReference type="Pfam" id="PF15430">
    <property type="entry name" value="SVWC"/>
    <property type="match status" value="1"/>
</dbReference>
<evidence type="ECO:0000256" key="2">
    <source>
        <dbReference type="ARBA" id="ARBA00022525"/>
    </source>
</evidence>
<proteinExistence type="evidence at transcript level"/>
<name>A0A023FDN3_AMBCJ</name>
<evidence type="ECO:0000259" key="4">
    <source>
        <dbReference type="Pfam" id="PF15430"/>
    </source>
</evidence>
<dbReference type="InterPro" id="IPR029277">
    <property type="entry name" value="SVWC_dom"/>
</dbReference>
<dbReference type="EMBL" id="GBBK01004875">
    <property type="protein sequence ID" value="JAC19607.1"/>
    <property type="molecule type" value="mRNA"/>
</dbReference>
<reference evidence="5" key="1">
    <citation type="submission" date="2014-03" db="EMBL/GenBank/DDBJ databases">
        <title>The sialotranscriptome of Amblyomma triste, Amblyomma parvum and Amblyomma cajennense ticks, uncovered by 454-based RNA-seq.</title>
        <authorList>
            <person name="Garcia G.R."/>
            <person name="Gardinassi L.G."/>
            <person name="Ribeiro J.M."/>
            <person name="Anatriello E."/>
            <person name="Ferreira B.R."/>
            <person name="Moreira H.N."/>
            <person name="Mafra C."/>
            <person name="Olegario M.M."/>
            <person name="Szabo P.J."/>
            <person name="Miranda-Santos I.K."/>
            <person name="Maruyama S.R."/>
        </authorList>
    </citation>
    <scope>NUCLEOTIDE SEQUENCE</scope>
    <source>
        <strain evidence="5">Uberlandia</strain>
        <tissue evidence="5">Salivary glands</tissue>
    </source>
</reference>
<feature type="signal peptide" evidence="3">
    <location>
        <begin position="1"/>
        <end position="18"/>
    </location>
</feature>
<keyword evidence="3" id="KW-0732">Signal</keyword>
<feature type="domain" description="Single" evidence="4">
    <location>
        <begin position="37"/>
        <end position="105"/>
    </location>
</feature>
<dbReference type="AlphaFoldDB" id="A0A023FDN3"/>
<sequence length="106" mass="12276">MMKLVGLFILTGALVVFGERTYNRGRDTSLHVQEDSCWFRGYLLKGGEQQDMENPCERWTCTRSTPHPRVQIKGCSQVNVSVVEVYPYEEIPQNNTKLFPRCCMQE</sequence>
<comment type="subcellular location">
    <subcellularLocation>
        <location evidence="1">Secreted</location>
    </subcellularLocation>
</comment>
<protein>
    <recommendedName>
        <fullName evidence="4">Single domain-containing protein</fullName>
    </recommendedName>
</protein>
<organism evidence="5">
    <name type="scientific">Amblyomma cajennense</name>
    <name type="common">Cayenne tick</name>
    <name type="synonym">Acarus cajennensis</name>
    <dbReference type="NCBI Taxonomy" id="34607"/>
    <lineage>
        <taxon>Eukaryota</taxon>
        <taxon>Metazoa</taxon>
        <taxon>Ecdysozoa</taxon>
        <taxon>Arthropoda</taxon>
        <taxon>Chelicerata</taxon>
        <taxon>Arachnida</taxon>
        <taxon>Acari</taxon>
        <taxon>Parasitiformes</taxon>
        <taxon>Ixodida</taxon>
        <taxon>Ixodoidea</taxon>
        <taxon>Ixodidae</taxon>
        <taxon>Amblyomminae</taxon>
        <taxon>Amblyomma</taxon>
    </lineage>
</organism>
<evidence type="ECO:0000256" key="1">
    <source>
        <dbReference type="ARBA" id="ARBA00004613"/>
    </source>
</evidence>
<keyword evidence="2" id="KW-0964">Secreted</keyword>
<evidence type="ECO:0000313" key="5">
    <source>
        <dbReference type="EMBL" id="JAC19607.1"/>
    </source>
</evidence>
<feature type="chain" id="PRO_5001515312" description="Single domain-containing protein" evidence="3">
    <location>
        <begin position="19"/>
        <end position="106"/>
    </location>
</feature>
<evidence type="ECO:0000256" key="3">
    <source>
        <dbReference type="SAM" id="SignalP"/>
    </source>
</evidence>
<dbReference type="GO" id="GO:0005576">
    <property type="term" value="C:extracellular region"/>
    <property type="evidence" value="ECO:0007669"/>
    <property type="project" value="UniProtKB-SubCell"/>
</dbReference>
<accession>A0A023FDN3</accession>